<proteinExistence type="predicted"/>
<evidence type="ECO:0000313" key="2">
    <source>
        <dbReference type="EMBL" id="MFC4262794.1"/>
    </source>
</evidence>
<evidence type="ECO:0000313" key="3">
    <source>
        <dbReference type="Proteomes" id="UP001595907"/>
    </source>
</evidence>
<accession>A0ABV8QRS8</accession>
<comment type="caution">
    <text evidence="2">The sequence shown here is derived from an EMBL/GenBank/DDBJ whole genome shotgun (WGS) entry which is preliminary data.</text>
</comment>
<evidence type="ECO:0000256" key="1">
    <source>
        <dbReference type="SAM" id="SignalP"/>
    </source>
</evidence>
<sequence>MLSNKTYIISLLAMASVHFSKAQTFELEEKKAVQQNGFEYGYYITNEQNKVVKGDDYTRYEVTIYITNHTGCTKLYRNNFKTMITDNVGNKLALFNCTNATGKRLTVKNANIEAREFIVATKVTINNKEETKNAKVGYIFRNGETLQRNIIFIVPKNETPKIICSINTPEEM</sequence>
<reference evidence="3" key="1">
    <citation type="journal article" date="2019" name="Int. J. Syst. Evol. Microbiol.">
        <title>The Global Catalogue of Microorganisms (GCM) 10K type strain sequencing project: providing services to taxonomists for standard genome sequencing and annotation.</title>
        <authorList>
            <consortium name="The Broad Institute Genomics Platform"/>
            <consortium name="The Broad Institute Genome Sequencing Center for Infectious Disease"/>
            <person name="Wu L."/>
            <person name="Ma J."/>
        </authorList>
    </citation>
    <scope>NUCLEOTIDE SEQUENCE [LARGE SCALE GENOMIC DNA]</scope>
    <source>
        <strain evidence="3">CECT 8289</strain>
    </source>
</reference>
<gene>
    <name evidence="2" type="ORF">ACFOWM_07900</name>
</gene>
<keyword evidence="1" id="KW-0732">Signal</keyword>
<evidence type="ECO:0008006" key="4">
    <source>
        <dbReference type="Google" id="ProtNLM"/>
    </source>
</evidence>
<keyword evidence="3" id="KW-1185">Reference proteome</keyword>
<protein>
    <recommendedName>
        <fullName evidence="4">ABC transporter permease</fullName>
    </recommendedName>
</protein>
<dbReference type="Proteomes" id="UP001595907">
    <property type="component" value="Unassembled WGS sequence"/>
</dbReference>
<feature type="signal peptide" evidence="1">
    <location>
        <begin position="1"/>
        <end position="22"/>
    </location>
</feature>
<dbReference type="EMBL" id="JBHSCZ010000002">
    <property type="protein sequence ID" value="MFC4262794.1"/>
    <property type="molecule type" value="Genomic_DNA"/>
</dbReference>
<organism evidence="2 3">
    <name type="scientific">Ferruginibacter yonginensis</name>
    <dbReference type="NCBI Taxonomy" id="1310416"/>
    <lineage>
        <taxon>Bacteria</taxon>
        <taxon>Pseudomonadati</taxon>
        <taxon>Bacteroidota</taxon>
        <taxon>Chitinophagia</taxon>
        <taxon>Chitinophagales</taxon>
        <taxon>Chitinophagaceae</taxon>
        <taxon>Ferruginibacter</taxon>
    </lineage>
</organism>
<name>A0ABV8QRS8_9BACT</name>
<feature type="chain" id="PRO_5045809673" description="ABC transporter permease" evidence="1">
    <location>
        <begin position="23"/>
        <end position="172"/>
    </location>
</feature>